<evidence type="ECO:0000259" key="1">
    <source>
        <dbReference type="Pfam" id="PF00144"/>
    </source>
</evidence>
<proteinExistence type="predicted"/>
<dbReference type="InterPro" id="IPR001466">
    <property type="entry name" value="Beta-lactam-related"/>
</dbReference>
<dbReference type="PROSITE" id="PS51257">
    <property type="entry name" value="PROKAR_LIPOPROTEIN"/>
    <property type="match status" value="1"/>
</dbReference>
<dbReference type="InterPro" id="IPR050491">
    <property type="entry name" value="AmpC-like"/>
</dbReference>
<dbReference type="SUPFAM" id="SSF56601">
    <property type="entry name" value="beta-lactamase/transpeptidase-like"/>
    <property type="match status" value="1"/>
</dbReference>
<dbReference type="PANTHER" id="PTHR46825:SF12">
    <property type="entry name" value="PENICILLIN-BINDING PROTEIN 4"/>
    <property type="match status" value="1"/>
</dbReference>
<reference evidence="2" key="1">
    <citation type="submission" date="2015-10" db="EMBL/GenBank/DDBJ databases">
        <authorList>
            <person name="Gilbert D.G."/>
        </authorList>
    </citation>
    <scope>NUCLEOTIDE SEQUENCE</scope>
</reference>
<dbReference type="EMBL" id="CZQE01000264">
    <property type="protein sequence ID" value="CUS45462.1"/>
    <property type="molecule type" value="Genomic_DNA"/>
</dbReference>
<dbReference type="Pfam" id="PF00144">
    <property type="entry name" value="Beta-lactamase"/>
    <property type="match status" value="1"/>
</dbReference>
<evidence type="ECO:0000313" key="2">
    <source>
        <dbReference type="EMBL" id="CUS45462.1"/>
    </source>
</evidence>
<organism evidence="2">
    <name type="scientific">hydrothermal vent metagenome</name>
    <dbReference type="NCBI Taxonomy" id="652676"/>
    <lineage>
        <taxon>unclassified sequences</taxon>
        <taxon>metagenomes</taxon>
        <taxon>ecological metagenomes</taxon>
    </lineage>
</organism>
<feature type="domain" description="Beta-lactamase-related" evidence="1">
    <location>
        <begin position="51"/>
        <end position="381"/>
    </location>
</feature>
<dbReference type="PANTHER" id="PTHR46825">
    <property type="entry name" value="D-ALANYL-D-ALANINE-CARBOXYPEPTIDASE/ENDOPEPTIDASE AMPH"/>
    <property type="match status" value="1"/>
</dbReference>
<dbReference type="Gene3D" id="3.40.710.10">
    <property type="entry name" value="DD-peptidase/beta-lactamase superfamily"/>
    <property type="match status" value="1"/>
</dbReference>
<name>A0A170PPF5_9ZZZZ</name>
<sequence length="476" mass="51070">MHSILRGATACSVLIACSQPASAGSPRSEQPLDQLYPKVQIEGRDYSPRRLADEMERLRVPGISIVFIDKGRIAWTVTRGWADREARRRVNVRTLFQAASMSKAVTASAALTMVDEGKLALDRPVNQQLHGWTIPENDLTAGHPVTLRHLVTHRAGLTVSGFTGYSPGKPLPDLAAILSGAAPANNVPVVVNVQPGSINRYSGGGFTVVQKLIGDVSGKPFDEVMKQRVLAPLGMADSGFMQPLPKALAGRAATAYRYQGDPLDGRYNSYPELAAAGLWTTPTDLARWVIAIEDAYAGRPGALLRPDTARAMLTPDKDGWGLGVSVAGSGRDLRFFHGGANFGFRGMMIGLPERRQGLVVMTNGDRGQELAAEIIQAIAKAQGWSGFDPVKVAGGSAPPDELLRYEGVYRSSSDSCRLERSPAGDTLLILMGPVQIAELLPLGNGRFVDSQSGVVATLGEREGRMVFEIRGIPRIR</sequence>
<accession>A0A170PPF5</accession>
<dbReference type="InterPro" id="IPR012338">
    <property type="entry name" value="Beta-lactam/transpept-like"/>
</dbReference>
<gene>
    <name evidence="2" type="ORF">MGWOODY_Smn1518</name>
</gene>
<protein>
    <submittedName>
        <fullName evidence="2">Beta-lactamase class C and other penicillin binding proteins</fullName>
    </submittedName>
</protein>
<dbReference type="AlphaFoldDB" id="A0A170PPF5"/>